<dbReference type="InterPro" id="IPR024651">
    <property type="entry name" value="FAD-SLDH_ssu"/>
</dbReference>
<name>A0A127QDF1_9BURK</name>
<evidence type="ECO:0000313" key="1">
    <source>
        <dbReference type="EMBL" id="AMP08070.1"/>
    </source>
</evidence>
<dbReference type="Proteomes" id="UP000071778">
    <property type="component" value="Chromosome"/>
</dbReference>
<protein>
    <submittedName>
        <fullName evidence="1">Membrane bound FAD containing D-sorbitol dehydrogenase family protein</fullName>
    </submittedName>
</protein>
<dbReference type="EMBL" id="CP013235">
    <property type="protein sequence ID" value="AMP08070.1"/>
    <property type="molecule type" value="Genomic_DNA"/>
</dbReference>
<evidence type="ECO:0000313" key="2">
    <source>
        <dbReference type="Proteomes" id="UP000071778"/>
    </source>
</evidence>
<accession>A0A127QDF1</accession>
<reference evidence="1 2" key="1">
    <citation type="submission" date="2015-11" db="EMBL/GenBank/DDBJ databases">
        <title>Exploring the genomic traits of fungus-feeding bacterial genus Collimonas.</title>
        <authorList>
            <person name="Song C."/>
            <person name="Schmidt R."/>
            <person name="de Jager V."/>
            <person name="Krzyzanowska D."/>
            <person name="Jongedijk E."/>
            <person name="Cankar K."/>
            <person name="Beekwilder J."/>
            <person name="van Veen A."/>
            <person name="de Boer W."/>
            <person name="van Veen J.A."/>
            <person name="Garbeva P."/>
        </authorList>
    </citation>
    <scope>NUCLEOTIDE SEQUENCE [LARGE SCALE GENOMIC DNA]</scope>
    <source>
        <strain evidence="1 2">Ter282</strain>
    </source>
</reference>
<dbReference type="Pfam" id="PF12318">
    <property type="entry name" value="FAD-SLDH"/>
    <property type="match status" value="1"/>
</dbReference>
<dbReference type="PATRIC" id="fig|279058.18.peg.253"/>
<organism evidence="1 2">
    <name type="scientific">Collimonas arenae</name>
    <dbReference type="NCBI Taxonomy" id="279058"/>
    <lineage>
        <taxon>Bacteria</taxon>
        <taxon>Pseudomonadati</taxon>
        <taxon>Pseudomonadota</taxon>
        <taxon>Betaproteobacteria</taxon>
        <taxon>Burkholderiales</taxon>
        <taxon>Oxalobacteraceae</taxon>
        <taxon>Collimonas</taxon>
    </lineage>
</organism>
<dbReference type="AlphaFoldDB" id="A0A127QDF1"/>
<keyword evidence="2" id="KW-1185">Reference proteome</keyword>
<proteinExistence type="predicted"/>
<sequence length="174" mass="17774">MLIGIAAMFAEVGLLSGSSPTQAQTKIASNAVNSAAGATAFLTLSQALTGHADLNPETAVRISAAMRDTYPDFSAHADKLIGLVQTGQPASSLLAATSGDPALRDTALAIVAAWYTGTIGKGQKAIVVSYADALMYQPVRDALPVPTYCSFGPLWWTGEPPSPDANPASVAPTA</sequence>
<gene>
    <name evidence="1" type="ORF">CAter282_0248</name>
</gene>